<dbReference type="InterPro" id="IPR000210">
    <property type="entry name" value="BTB/POZ_dom"/>
</dbReference>
<accession>A0A8S3QW38</accession>
<protein>
    <recommendedName>
        <fullName evidence="1">BTB domain-containing protein</fullName>
    </recommendedName>
</protein>
<dbReference type="GO" id="GO:0005829">
    <property type="term" value="C:cytosol"/>
    <property type="evidence" value="ECO:0007669"/>
    <property type="project" value="TreeGrafter"/>
</dbReference>
<dbReference type="Gene3D" id="3.30.710.10">
    <property type="entry name" value="Potassium Channel Kv1.1, Chain A"/>
    <property type="match status" value="1"/>
</dbReference>
<dbReference type="SMART" id="SM00875">
    <property type="entry name" value="BACK"/>
    <property type="match status" value="1"/>
</dbReference>
<dbReference type="SMART" id="SM00225">
    <property type="entry name" value="BTB"/>
    <property type="match status" value="1"/>
</dbReference>
<dbReference type="AlphaFoldDB" id="A0A8S3QW38"/>
<name>A0A8S3QW38_MYTED</name>
<dbReference type="OrthoDB" id="9979965at2759"/>
<evidence type="ECO:0000313" key="2">
    <source>
        <dbReference type="EMBL" id="CAG2197128.1"/>
    </source>
</evidence>
<sequence length="249" mass="28815">MEATSDWQIRKSLSDRMKYMLNNQLMCDVTFHVGTDKTPIKAHKYMLASSSPVFYSMFEGLLAEKGTVEIVDIEPEYFNMILQFIYTDKITVDSFNVKNILYGSEKYMLKLLTDECNAFLASHVNVDHACLVLQAAHDFNMKDLETKVLNFIFIHGSEVLDSKDFINLSAECLKLLLVSDKLRCEEEYIYQKMLHWGLQKCNDKSLATTDENIRECLGDLLYLIRFPVMRPQTQHSALRHSRINDEPSS</sequence>
<evidence type="ECO:0000259" key="1">
    <source>
        <dbReference type="PROSITE" id="PS50097"/>
    </source>
</evidence>
<comment type="caution">
    <text evidence="2">The sequence shown here is derived from an EMBL/GenBank/DDBJ whole genome shotgun (WGS) entry which is preliminary data.</text>
</comment>
<proteinExistence type="predicted"/>
<dbReference type="Gene3D" id="1.25.40.420">
    <property type="match status" value="1"/>
</dbReference>
<gene>
    <name evidence="2" type="ORF">MEDL_11967</name>
</gene>
<dbReference type="InterPro" id="IPR011333">
    <property type="entry name" value="SKP1/BTB/POZ_sf"/>
</dbReference>
<dbReference type="Pfam" id="PF00651">
    <property type="entry name" value="BTB"/>
    <property type="match status" value="1"/>
</dbReference>
<dbReference type="Pfam" id="PF07707">
    <property type="entry name" value="BACK"/>
    <property type="match status" value="1"/>
</dbReference>
<evidence type="ECO:0000313" key="3">
    <source>
        <dbReference type="Proteomes" id="UP000683360"/>
    </source>
</evidence>
<dbReference type="GO" id="GO:0022008">
    <property type="term" value="P:neurogenesis"/>
    <property type="evidence" value="ECO:0007669"/>
    <property type="project" value="TreeGrafter"/>
</dbReference>
<reference evidence="2" key="1">
    <citation type="submission" date="2021-03" db="EMBL/GenBank/DDBJ databases">
        <authorList>
            <person name="Bekaert M."/>
        </authorList>
    </citation>
    <scope>NUCLEOTIDE SEQUENCE</scope>
</reference>
<dbReference type="Proteomes" id="UP000683360">
    <property type="component" value="Unassembled WGS sequence"/>
</dbReference>
<dbReference type="PANTHER" id="PTHR45774">
    <property type="entry name" value="BTB/POZ DOMAIN-CONTAINING"/>
    <property type="match status" value="1"/>
</dbReference>
<dbReference type="InterPro" id="IPR011705">
    <property type="entry name" value="BACK"/>
</dbReference>
<keyword evidence="3" id="KW-1185">Reference proteome</keyword>
<dbReference type="EMBL" id="CAJPWZ010000624">
    <property type="protein sequence ID" value="CAG2197128.1"/>
    <property type="molecule type" value="Genomic_DNA"/>
</dbReference>
<organism evidence="2 3">
    <name type="scientific">Mytilus edulis</name>
    <name type="common">Blue mussel</name>
    <dbReference type="NCBI Taxonomy" id="6550"/>
    <lineage>
        <taxon>Eukaryota</taxon>
        <taxon>Metazoa</taxon>
        <taxon>Spiralia</taxon>
        <taxon>Lophotrochozoa</taxon>
        <taxon>Mollusca</taxon>
        <taxon>Bivalvia</taxon>
        <taxon>Autobranchia</taxon>
        <taxon>Pteriomorphia</taxon>
        <taxon>Mytilida</taxon>
        <taxon>Mytiloidea</taxon>
        <taxon>Mytilidae</taxon>
        <taxon>Mytilinae</taxon>
        <taxon>Mytilus</taxon>
    </lineage>
</organism>
<feature type="domain" description="BTB" evidence="1">
    <location>
        <begin position="27"/>
        <end position="94"/>
    </location>
</feature>
<dbReference type="SUPFAM" id="SSF54695">
    <property type="entry name" value="POZ domain"/>
    <property type="match status" value="1"/>
</dbReference>
<dbReference type="PROSITE" id="PS50097">
    <property type="entry name" value="BTB"/>
    <property type="match status" value="1"/>
</dbReference>
<dbReference type="PANTHER" id="PTHR45774:SF4">
    <property type="entry name" value="AXUNDEAD, ISOFORM F"/>
    <property type="match status" value="1"/>
</dbReference>